<evidence type="ECO:0000313" key="1">
    <source>
        <dbReference type="EMBL" id="CDW46670.1"/>
    </source>
</evidence>
<name>A0A0K2V8L2_LEPSM</name>
<reference evidence="1" key="1">
    <citation type="submission" date="2014-05" db="EMBL/GenBank/DDBJ databases">
        <authorList>
            <person name="Chronopoulou M."/>
        </authorList>
    </citation>
    <scope>NUCLEOTIDE SEQUENCE</scope>
    <source>
        <tissue evidence="1">Whole organism</tissue>
    </source>
</reference>
<feature type="non-terminal residue" evidence="1">
    <location>
        <position position="70"/>
    </location>
</feature>
<dbReference type="EMBL" id="HACA01029309">
    <property type="protein sequence ID" value="CDW46670.1"/>
    <property type="molecule type" value="Transcribed_RNA"/>
</dbReference>
<protein>
    <submittedName>
        <fullName evidence="1">Uncharacterized protein</fullName>
    </submittedName>
</protein>
<accession>A0A0K2V8L2</accession>
<proteinExistence type="predicted"/>
<dbReference type="AlphaFoldDB" id="A0A0K2V8L2"/>
<organism evidence="1">
    <name type="scientific">Lepeophtheirus salmonis</name>
    <name type="common">Salmon louse</name>
    <name type="synonym">Caligus salmonis</name>
    <dbReference type="NCBI Taxonomy" id="72036"/>
    <lineage>
        <taxon>Eukaryota</taxon>
        <taxon>Metazoa</taxon>
        <taxon>Ecdysozoa</taxon>
        <taxon>Arthropoda</taxon>
        <taxon>Crustacea</taxon>
        <taxon>Multicrustacea</taxon>
        <taxon>Hexanauplia</taxon>
        <taxon>Copepoda</taxon>
        <taxon>Siphonostomatoida</taxon>
        <taxon>Caligidae</taxon>
        <taxon>Lepeophtheirus</taxon>
    </lineage>
</organism>
<sequence>MACVEAKHVSPGALPIHRNRWSHLTQVWTVRWMHKNFPTKLPMHLFEFIFVCHLLQIVQNGFMIDDQLLG</sequence>